<gene>
    <name evidence="14" type="ORF">SAMN02743940_1563</name>
</gene>
<dbReference type="RefSeq" id="WP_028461797.1">
    <property type="nucleotide sequence ID" value="NZ_FSRO01000001.1"/>
</dbReference>
<dbReference type="Pfam" id="PF01706">
    <property type="entry name" value="FliG_C"/>
    <property type="match status" value="1"/>
</dbReference>
<keyword evidence="6" id="KW-0145">Chemotaxis</keyword>
<dbReference type="GO" id="GO:0009425">
    <property type="term" value="C:bacterial-type flagellum basal body"/>
    <property type="evidence" value="ECO:0007669"/>
    <property type="project" value="UniProtKB-SubCell"/>
</dbReference>
<feature type="domain" description="Flagellar motor switch protein FliG N-terminal" evidence="13">
    <location>
        <begin position="5"/>
        <end position="104"/>
    </location>
</feature>
<dbReference type="AlphaFoldDB" id="A0A1N6I623"/>
<dbReference type="PIRSF" id="PIRSF003161">
    <property type="entry name" value="FliG"/>
    <property type="match status" value="1"/>
</dbReference>
<dbReference type="InterPro" id="IPR000090">
    <property type="entry name" value="Flg_Motor_Flig"/>
</dbReference>
<evidence type="ECO:0000256" key="8">
    <source>
        <dbReference type="ARBA" id="ARBA00023136"/>
    </source>
</evidence>
<dbReference type="EMBL" id="FSRO01000001">
    <property type="protein sequence ID" value="SIO27419.1"/>
    <property type="molecule type" value="Genomic_DNA"/>
</dbReference>
<dbReference type="GO" id="GO:0005886">
    <property type="term" value="C:plasma membrane"/>
    <property type="evidence" value="ECO:0007669"/>
    <property type="project" value="UniProtKB-SubCell"/>
</dbReference>
<comment type="function">
    <text evidence="10">FliG is one of three proteins (FliG, FliN, FliM) that forms the rotor-mounted switch complex (C ring), located at the base of the basal body. This complex interacts with the CheY and CheZ chemotaxis proteins, in addition to contacting components of the motor that determine the direction of flagellar rotation.</text>
</comment>
<keyword evidence="14" id="KW-0966">Cell projection</keyword>
<evidence type="ECO:0000259" key="13">
    <source>
        <dbReference type="Pfam" id="PF14842"/>
    </source>
</evidence>
<dbReference type="PANTHER" id="PTHR30534">
    <property type="entry name" value="FLAGELLAR MOTOR SWITCH PROTEIN FLIG"/>
    <property type="match status" value="1"/>
</dbReference>
<proteinExistence type="inferred from homology"/>
<keyword evidence="5" id="KW-1003">Cell membrane</keyword>
<dbReference type="Pfam" id="PF14842">
    <property type="entry name" value="FliG_N"/>
    <property type="match status" value="1"/>
</dbReference>
<evidence type="ECO:0000256" key="2">
    <source>
        <dbReference type="ARBA" id="ARBA00004515"/>
    </source>
</evidence>
<keyword evidence="14" id="KW-0969">Cilium</keyword>
<name>A0A1N6I623_9PROT</name>
<sequence length="331" mass="36929">MTDHGLKKSAILLMSLGEMEAAAVFKCLSPKEVEKLGTAMSHLNNITRDEIESVLEEFSTQAQGKTALGQDSAEYIRTVLINALGDQKAAGLIDRILQNNDTRGIEDLKWMDPPSVAELIKYEHPQIIATILVHLEREQASEILSLLPERLRNDTLLRIATLDSVQPHALRELNDVLSKLLSGSNNIRKAPMGGVRTAVEILNFMPASQESNVIEHIKQYDEDFAQQIMDEMFIFDDLIDIDERGIQLLLREIESESLVIALKGAQEELRNKIFKNMSQRAADALQEDLEVKGPVRLSEVEAAQKEILKTLRQLAESGQIILSGKGDDNLV</sequence>
<keyword evidence="8" id="KW-0472">Membrane</keyword>
<comment type="similarity">
    <text evidence="3">Belongs to the FliG family.</text>
</comment>
<protein>
    <recommendedName>
        <fullName evidence="4">Flagellar motor switch protein FliG</fullName>
    </recommendedName>
</protein>
<evidence type="ECO:0000259" key="12">
    <source>
        <dbReference type="Pfam" id="PF14841"/>
    </source>
</evidence>
<dbReference type="GO" id="GO:0006935">
    <property type="term" value="P:chemotaxis"/>
    <property type="evidence" value="ECO:0007669"/>
    <property type="project" value="UniProtKB-KW"/>
</dbReference>
<evidence type="ECO:0000256" key="9">
    <source>
        <dbReference type="ARBA" id="ARBA00023143"/>
    </source>
</evidence>
<organism evidence="14 15">
    <name type="scientific">Nitrosomonas cryotolerans ATCC 49181</name>
    <dbReference type="NCBI Taxonomy" id="1131553"/>
    <lineage>
        <taxon>Bacteria</taxon>
        <taxon>Pseudomonadati</taxon>
        <taxon>Pseudomonadota</taxon>
        <taxon>Betaproteobacteria</taxon>
        <taxon>Nitrosomonadales</taxon>
        <taxon>Nitrosomonadaceae</taxon>
        <taxon>Nitrosomonas</taxon>
    </lineage>
</organism>
<dbReference type="GO" id="GO:0003774">
    <property type="term" value="F:cytoskeletal motor activity"/>
    <property type="evidence" value="ECO:0007669"/>
    <property type="project" value="InterPro"/>
</dbReference>
<dbReference type="STRING" id="44575.SAMN05216419_103223"/>
<dbReference type="Proteomes" id="UP000185062">
    <property type="component" value="Unassembled WGS sequence"/>
</dbReference>
<dbReference type="InterPro" id="IPR011002">
    <property type="entry name" value="FliG_a-hlx"/>
</dbReference>
<keyword evidence="14" id="KW-0282">Flagellum</keyword>
<dbReference type="FunFam" id="1.10.220.30:FF:000001">
    <property type="entry name" value="Flagellar motor switch protein FliG"/>
    <property type="match status" value="1"/>
</dbReference>
<dbReference type="InterPro" id="IPR023087">
    <property type="entry name" value="Flg_Motor_Flig_C"/>
</dbReference>
<comment type="subcellular location">
    <subcellularLocation>
        <location evidence="1">Bacterial flagellum basal body</location>
    </subcellularLocation>
    <subcellularLocation>
        <location evidence="2">Cell inner membrane</location>
        <topology evidence="2">Peripheral membrane protein</topology>
        <orientation evidence="2">Cytoplasmic side</orientation>
    </subcellularLocation>
</comment>
<dbReference type="SUPFAM" id="SSF48029">
    <property type="entry name" value="FliG"/>
    <property type="match status" value="2"/>
</dbReference>
<evidence type="ECO:0000256" key="1">
    <source>
        <dbReference type="ARBA" id="ARBA00004117"/>
    </source>
</evidence>
<evidence type="ECO:0000313" key="14">
    <source>
        <dbReference type="EMBL" id="SIO27419.1"/>
    </source>
</evidence>
<dbReference type="Pfam" id="PF14841">
    <property type="entry name" value="FliG_M"/>
    <property type="match status" value="1"/>
</dbReference>
<evidence type="ECO:0000256" key="6">
    <source>
        <dbReference type="ARBA" id="ARBA00022500"/>
    </source>
</evidence>
<dbReference type="NCBIfam" id="TIGR00207">
    <property type="entry name" value="fliG"/>
    <property type="match status" value="1"/>
</dbReference>
<evidence type="ECO:0000259" key="11">
    <source>
        <dbReference type="Pfam" id="PF01706"/>
    </source>
</evidence>
<reference evidence="14 15" key="1">
    <citation type="submission" date="2016-12" db="EMBL/GenBank/DDBJ databases">
        <authorList>
            <person name="Song W.-J."/>
            <person name="Kurnit D.M."/>
        </authorList>
    </citation>
    <scope>NUCLEOTIDE SEQUENCE [LARGE SCALE GENOMIC DNA]</scope>
    <source>
        <strain evidence="14 15">ATCC 49181</strain>
    </source>
</reference>
<evidence type="ECO:0000256" key="4">
    <source>
        <dbReference type="ARBA" id="ARBA00021870"/>
    </source>
</evidence>
<feature type="domain" description="Flagellar motor switch protein FliG middle" evidence="12">
    <location>
        <begin position="114"/>
        <end position="185"/>
    </location>
</feature>
<evidence type="ECO:0000256" key="10">
    <source>
        <dbReference type="ARBA" id="ARBA00025598"/>
    </source>
</evidence>
<evidence type="ECO:0000256" key="3">
    <source>
        <dbReference type="ARBA" id="ARBA00010299"/>
    </source>
</evidence>
<dbReference type="Gene3D" id="1.10.220.30">
    <property type="match status" value="3"/>
</dbReference>
<dbReference type="eggNOG" id="COG1536">
    <property type="taxonomic scope" value="Bacteria"/>
</dbReference>
<evidence type="ECO:0000256" key="7">
    <source>
        <dbReference type="ARBA" id="ARBA00022779"/>
    </source>
</evidence>
<feature type="domain" description="Flagellar motor switch protein FliG C-terminal" evidence="11">
    <location>
        <begin position="215"/>
        <end position="322"/>
    </location>
</feature>
<dbReference type="InterPro" id="IPR028263">
    <property type="entry name" value="FliG_N"/>
</dbReference>
<keyword evidence="15" id="KW-1185">Reference proteome</keyword>
<dbReference type="PRINTS" id="PR00954">
    <property type="entry name" value="FLGMOTORFLIG"/>
</dbReference>
<evidence type="ECO:0000313" key="15">
    <source>
        <dbReference type="Proteomes" id="UP000185062"/>
    </source>
</evidence>
<dbReference type="InterPro" id="IPR032779">
    <property type="entry name" value="FliG_M"/>
</dbReference>
<evidence type="ECO:0000256" key="5">
    <source>
        <dbReference type="ARBA" id="ARBA00022475"/>
    </source>
</evidence>
<keyword evidence="7" id="KW-0283">Flagellar rotation</keyword>
<dbReference type="GO" id="GO:0071973">
    <property type="term" value="P:bacterial-type flagellum-dependent cell motility"/>
    <property type="evidence" value="ECO:0007669"/>
    <property type="project" value="InterPro"/>
</dbReference>
<accession>A0A1N6I623</accession>
<dbReference type="PANTHER" id="PTHR30534:SF0">
    <property type="entry name" value="FLAGELLAR MOTOR SWITCH PROTEIN FLIG"/>
    <property type="match status" value="1"/>
</dbReference>
<keyword evidence="9" id="KW-0975">Bacterial flagellum</keyword>